<comment type="caution">
    <text evidence="2">The sequence shown here is derived from an EMBL/GenBank/DDBJ whole genome shotgun (WGS) entry which is preliminary data.</text>
</comment>
<accession>A0A314U631</accession>
<protein>
    <submittedName>
        <fullName evidence="2">Uncharacterized protein</fullName>
    </submittedName>
</protein>
<evidence type="ECO:0000256" key="1">
    <source>
        <dbReference type="SAM" id="MobiDB-lite"/>
    </source>
</evidence>
<feature type="region of interest" description="Disordered" evidence="1">
    <location>
        <begin position="1"/>
        <end position="26"/>
    </location>
</feature>
<proteinExistence type="predicted"/>
<dbReference type="AlphaFoldDB" id="A0A314U631"/>
<dbReference type="Proteomes" id="UP000250321">
    <property type="component" value="Unassembled WGS sequence"/>
</dbReference>
<dbReference type="EMBL" id="PJQY01003995">
    <property type="protein sequence ID" value="PQM32843.1"/>
    <property type="molecule type" value="Genomic_DNA"/>
</dbReference>
<name>A0A314U631_PRUYE</name>
<sequence>MSMWLGTSRPTGGLNSTSPYGRRIKTRTSETVLRAQTTQLRVYSDTPLRDESSNWGTDTLTQHVRTNPQDPYAWNRPTRADYPVKGLQQHPVKVCPGFRHIHTISPFSRHPTIPGSVTNKAHTP</sequence>
<evidence type="ECO:0000313" key="3">
    <source>
        <dbReference type="Proteomes" id="UP000250321"/>
    </source>
</evidence>
<gene>
    <name evidence="2" type="ORF">Pyn_36090</name>
</gene>
<feature type="compositionally biased region" description="Polar residues" evidence="1">
    <location>
        <begin position="8"/>
        <end position="19"/>
    </location>
</feature>
<feature type="region of interest" description="Disordered" evidence="1">
    <location>
        <begin position="44"/>
        <end position="79"/>
    </location>
</feature>
<evidence type="ECO:0000313" key="2">
    <source>
        <dbReference type="EMBL" id="PQM32843.1"/>
    </source>
</evidence>
<organism evidence="2 3">
    <name type="scientific">Prunus yedoensis var. nudiflora</name>
    <dbReference type="NCBI Taxonomy" id="2094558"/>
    <lineage>
        <taxon>Eukaryota</taxon>
        <taxon>Viridiplantae</taxon>
        <taxon>Streptophyta</taxon>
        <taxon>Embryophyta</taxon>
        <taxon>Tracheophyta</taxon>
        <taxon>Spermatophyta</taxon>
        <taxon>Magnoliopsida</taxon>
        <taxon>eudicotyledons</taxon>
        <taxon>Gunneridae</taxon>
        <taxon>Pentapetalae</taxon>
        <taxon>rosids</taxon>
        <taxon>fabids</taxon>
        <taxon>Rosales</taxon>
        <taxon>Rosaceae</taxon>
        <taxon>Amygdaloideae</taxon>
        <taxon>Amygdaleae</taxon>
        <taxon>Prunus</taxon>
    </lineage>
</organism>
<keyword evidence="3" id="KW-1185">Reference proteome</keyword>
<feature type="compositionally biased region" description="Polar residues" evidence="1">
    <location>
        <begin position="53"/>
        <end position="69"/>
    </location>
</feature>
<reference evidence="2 3" key="1">
    <citation type="submission" date="2018-02" db="EMBL/GenBank/DDBJ databases">
        <title>Draft genome of wild Prunus yedoensis var. nudiflora.</title>
        <authorList>
            <person name="Baek S."/>
            <person name="Kim J.-H."/>
            <person name="Choi K."/>
            <person name="Kim G.-B."/>
            <person name="Cho A."/>
            <person name="Jang H."/>
            <person name="Shin C.-H."/>
            <person name="Yu H.-J."/>
            <person name="Mun J.-H."/>
        </authorList>
    </citation>
    <scope>NUCLEOTIDE SEQUENCE [LARGE SCALE GENOMIC DNA]</scope>
    <source>
        <strain evidence="3">cv. Jeju island</strain>
        <tissue evidence="2">Leaf</tissue>
    </source>
</reference>